<name>A0A061REV3_9CHLO</name>
<sequence length="135" mass="13203">FLSLSPVQASPWGADAAACSQRRLRLRRSENATGAFCAAGAPEGGEGCCFLARGVERAQLATAGEAPEAGGDGGKGCPCCCLVGAVVRLPSLVDVTEGCVGCCCLLAAWDGVQPPAAAGEGIGASPRGGIPEGGV</sequence>
<feature type="non-terminal residue" evidence="1">
    <location>
        <position position="1"/>
    </location>
</feature>
<organism evidence="1">
    <name type="scientific">Tetraselmis sp. GSL018</name>
    <dbReference type="NCBI Taxonomy" id="582737"/>
    <lineage>
        <taxon>Eukaryota</taxon>
        <taxon>Viridiplantae</taxon>
        <taxon>Chlorophyta</taxon>
        <taxon>core chlorophytes</taxon>
        <taxon>Chlorodendrophyceae</taxon>
        <taxon>Chlorodendrales</taxon>
        <taxon>Chlorodendraceae</taxon>
        <taxon>Tetraselmis</taxon>
    </lineage>
</organism>
<gene>
    <name evidence="1" type="ORF">TSPGSL018_7034</name>
</gene>
<evidence type="ECO:0000313" key="1">
    <source>
        <dbReference type="EMBL" id="JAC69160.1"/>
    </source>
</evidence>
<dbReference type="EMBL" id="GBEZ01017153">
    <property type="protein sequence ID" value="JAC69160.1"/>
    <property type="molecule type" value="Transcribed_RNA"/>
</dbReference>
<accession>A0A061REV3</accession>
<reference evidence="1" key="1">
    <citation type="submission" date="2014-05" db="EMBL/GenBank/DDBJ databases">
        <title>The transcriptome of the halophilic microalga Tetraselmis sp. GSL018 isolated from the Great Salt Lake, Utah.</title>
        <authorList>
            <person name="Jinkerson R.E."/>
            <person name="D'Adamo S."/>
            <person name="Posewitz M.C."/>
        </authorList>
    </citation>
    <scope>NUCLEOTIDE SEQUENCE</scope>
    <source>
        <strain evidence="1">GSL018</strain>
    </source>
</reference>
<protein>
    <submittedName>
        <fullName evidence="1">Uncharacterized protein</fullName>
    </submittedName>
</protein>
<dbReference type="AlphaFoldDB" id="A0A061REV3"/>
<proteinExistence type="predicted"/>